<organism evidence="2 3">
    <name type="scientific">Ridgeia piscesae</name>
    <name type="common">Tubeworm</name>
    <dbReference type="NCBI Taxonomy" id="27915"/>
    <lineage>
        <taxon>Eukaryota</taxon>
        <taxon>Metazoa</taxon>
        <taxon>Spiralia</taxon>
        <taxon>Lophotrochozoa</taxon>
        <taxon>Annelida</taxon>
        <taxon>Polychaeta</taxon>
        <taxon>Sedentaria</taxon>
        <taxon>Canalipalpata</taxon>
        <taxon>Sabellida</taxon>
        <taxon>Siboglinidae</taxon>
        <taxon>Ridgeia</taxon>
    </lineage>
</organism>
<comment type="caution">
    <text evidence="2">The sequence shown here is derived from an EMBL/GenBank/DDBJ whole genome shotgun (WGS) entry which is preliminary data.</text>
</comment>
<dbReference type="Proteomes" id="UP001209878">
    <property type="component" value="Unassembled WGS sequence"/>
</dbReference>
<feature type="compositionally biased region" description="Low complexity" evidence="1">
    <location>
        <begin position="7"/>
        <end position="23"/>
    </location>
</feature>
<keyword evidence="3" id="KW-1185">Reference proteome</keyword>
<sequence>MVRCRYSSIHRSSSSQGEQTTTSWMPADEDEVKNWVMTGVECATSGGTQSELERREHPFFANIWQFRCKCTGSTGDSEKRLCQMHMWDCPIR</sequence>
<protein>
    <submittedName>
        <fullName evidence="2">Uncharacterized protein</fullName>
    </submittedName>
</protein>
<name>A0AAD9NAB7_RIDPI</name>
<gene>
    <name evidence="2" type="ORF">NP493_1504g00007</name>
</gene>
<evidence type="ECO:0000313" key="2">
    <source>
        <dbReference type="EMBL" id="KAK2162730.1"/>
    </source>
</evidence>
<feature type="region of interest" description="Disordered" evidence="1">
    <location>
        <begin position="1"/>
        <end position="28"/>
    </location>
</feature>
<reference evidence="2" key="1">
    <citation type="journal article" date="2023" name="Mol. Biol. Evol.">
        <title>Third-Generation Sequencing Reveals the Adaptive Role of the Epigenome in Three Deep-Sea Polychaetes.</title>
        <authorList>
            <person name="Perez M."/>
            <person name="Aroh O."/>
            <person name="Sun Y."/>
            <person name="Lan Y."/>
            <person name="Juniper S.K."/>
            <person name="Young C.R."/>
            <person name="Angers B."/>
            <person name="Qian P.Y."/>
        </authorList>
    </citation>
    <scope>NUCLEOTIDE SEQUENCE</scope>
    <source>
        <strain evidence="2">R07B-5</strain>
    </source>
</reference>
<dbReference type="EMBL" id="JAODUO010001503">
    <property type="protein sequence ID" value="KAK2162730.1"/>
    <property type="molecule type" value="Genomic_DNA"/>
</dbReference>
<proteinExistence type="predicted"/>
<accession>A0AAD9NAB7</accession>
<dbReference type="AlphaFoldDB" id="A0AAD9NAB7"/>
<evidence type="ECO:0000313" key="3">
    <source>
        <dbReference type="Proteomes" id="UP001209878"/>
    </source>
</evidence>
<evidence type="ECO:0000256" key="1">
    <source>
        <dbReference type="SAM" id="MobiDB-lite"/>
    </source>
</evidence>